<dbReference type="GeneID" id="77465673"/>
<dbReference type="RefSeq" id="WP_152063323.1">
    <property type="nucleotide sequence ID" value="NZ_CABWIC010000007.1"/>
</dbReference>
<proteinExistence type="predicted"/>
<sequence length="84" mass="8861">MKRITFGAQMLICFVVIAVGDCAATAFDIPILFNIASALGGAAFVLHPVLPAWVTWGDKKTMLNAVRVGGVLATALALLTRFNV</sequence>
<keyword evidence="1" id="KW-0472">Membrane</keyword>
<keyword evidence="1" id="KW-1133">Transmembrane helix</keyword>
<keyword evidence="1" id="KW-0812">Transmembrane</keyword>
<dbReference type="EMBL" id="CABWIC010000007">
    <property type="protein sequence ID" value="VWL93033.1"/>
    <property type="molecule type" value="Genomic_DNA"/>
</dbReference>
<dbReference type="Proteomes" id="UP000405524">
    <property type="component" value="Unassembled WGS sequence"/>
</dbReference>
<name>A0A5K1IVJ5_9ACTN</name>
<organism evidence="2 3">
    <name type="scientific">Collinsella intestinalis</name>
    <dbReference type="NCBI Taxonomy" id="147207"/>
    <lineage>
        <taxon>Bacteria</taxon>
        <taxon>Bacillati</taxon>
        <taxon>Actinomycetota</taxon>
        <taxon>Coriobacteriia</taxon>
        <taxon>Coriobacteriales</taxon>
        <taxon>Coriobacteriaceae</taxon>
        <taxon>Collinsella</taxon>
    </lineage>
</organism>
<accession>A0A5K1IVJ5</accession>
<dbReference type="OrthoDB" id="9956615at2"/>
<protein>
    <submittedName>
        <fullName evidence="2">Uncharacterized protein</fullName>
    </submittedName>
</protein>
<evidence type="ECO:0000313" key="2">
    <source>
        <dbReference type="EMBL" id="VWL93033.1"/>
    </source>
</evidence>
<gene>
    <name evidence="2" type="ORF">JKKLCJKK_00687</name>
</gene>
<reference evidence="2 3" key="1">
    <citation type="submission" date="2019-10" db="EMBL/GenBank/DDBJ databases">
        <authorList>
            <person name="Wolf R A."/>
        </authorList>
    </citation>
    <scope>NUCLEOTIDE SEQUENCE [LARGE SCALE GENOMIC DNA]</scope>
    <source>
        <strain evidence="2">Collinsella_intestinalis_DSM_13632</strain>
    </source>
</reference>
<feature type="transmembrane region" description="Helical" evidence="1">
    <location>
        <begin position="32"/>
        <end position="53"/>
    </location>
</feature>
<evidence type="ECO:0000256" key="1">
    <source>
        <dbReference type="SAM" id="Phobius"/>
    </source>
</evidence>
<evidence type="ECO:0000313" key="3">
    <source>
        <dbReference type="Proteomes" id="UP000405524"/>
    </source>
</evidence>
<dbReference type="AlphaFoldDB" id="A0A5K1IVJ5"/>
<feature type="transmembrane region" description="Helical" evidence="1">
    <location>
        <begin position="65"/>
        <end position="82"/>
    </location>
</feature>